<proteinExistence type="predicted"/>
<accession>A0A3G8ZRA7</accession>
<dbReference type="EMBL" id="CP034170">
    <property type="protein sequence ID" value="AZI57084.1"/>
    <property type="molecule type" value="Genomic_DNA"/>
</dbReference>
<sequence>MARAWGRTDAHGINGRRLGSSGAYAVVSFPSPAWRQYGQNLYAATGNTIVRGLPMQRLGAFLRTYWTRGLPGRPTPKSVDKLMLRWWLVALACKLLGSSWDVSWHFKWLRDDLAPPHLLNTVGTGIAIVLVLTYSITGYGVDKLSLRIIQWGTGIFLIAAPIDVINHRVNGLDLTAWSPSHAMLYFGTAVMIAGIIRLWYLRYPRENTASWAIGLTALFAFFFENAHFAQLQQEYGILEIASWFRGSAYAEGELLNFAAGQLGRPVDAISLEKFALPIPPWVYPIWALVVCVPILVLARHMVGKFWTATAITGGYVLYRAVTLPLLVAGSFPPSVPPVWLVGVGVLVDALFLVRAHAYLRAVLGGVLVTAGGYGALWLQNVVSGTPTDLAYKPIEQVEAAYAAGAGDPLRFPPVDYASLWWALPGAVATWLLITYAAQRWLGFGTPRPPAGAVKYAAEPARGKNGYLMGAPAALAGSHIPVKRPGRPVKQSAQPRAKSR</sequence>
<dbReference type="KEGG" id="nak:EH165_01790"/>
<feature type="transmembrane region" description="Helical" evidence="2">
    <location>
        <begin position="305"/>
        <end position="328"/>
    </location>
</feature>
<reference evidence="3 4" key="2">
    <citation type="submission" date="2018-12" db="EMBL/GenBank/DDBJ databases">
        <title>Nakamurella antarcticus sp. nov., isolated from Antarctica South Shetland Islands soil.</title>
        <authorList>
            <person name="Peng F."/>
        </authorList>
    </citation>
    <scope>NUCLEOTIDE SEQUENCE [LARGE SCALE GENOMIC DNA]</scope>
    <source>
        <strain evidence="3 4">S14-144</strain>
    </source>
</reference>
<evidence type="ECO:0000313" key="3">
    <source>
        <dbReference type="EMBL" id="AZI57084.1"/>
    </source>
</evidence>
<dbReference type="OrthoDB" id="3328774at2"/>
<keyword evidence="2" id="KW-0472">Membrane</keyword>
<keyword evidence="4" id="KW-1185">Reference proteome</keyword>
<feature type="transmembrane region" description="Helical" evidence="2">
    <location>
        <begin position="334"/>
        <end position="353"/>
    </location>
</feature>
<gene>
    <name evidence="3" type="ORF">EH165_01790</name>
</gene>
<dbReference type="AlphaFoldDB" id="A0A3G8ZRA7"/>
<dbReference type="RefSeq" id="WP_124797769.1">
    <property type="nucleotide sequence ID" value="NZ_CP034170.1"/>
</dbReference>
<feature type="transmembrane region" description="Helical" evidence="2">
    <location>
        <begin position="144"/>
        <end position="162"/>
    </location>
</feature>
<evidence type="ECO:0000256" key="2">
    <source>
        <dbReference type="SAM" id="Phobius"/>
    </source>
</evidence>
<feature type="transmembrane region" description="Helical" evidence="2">
    <location>
        <begin position="418"/>
        <end position="437"/>
    </location>
</feature>
<dbReference type="Proteomes" id="UP000268084">
    <property type="component" value="Chromosome"/>
</dbReference>
<organism evidence="3 4">
    <name type="scientific">Nakamurella antarctica</name>
    <dbReference type="NCBI Taxonomy" id="1902245"/>
    <lineage>
        <taxon>Bacteria</taxon>
        <taxon>Bacillati</taxon>
        <taxon>Actinomycetota</taxon>
        <taxon>Actinomycetes</taxon>
        <taxon>Nakamurellales</taxon>
        <taxon>Nakamurellaceae</taxon>
        <taxon>Nakamurella</taxon>
    </lineage>
</organism>
<keyword evidence="2" id="KW-1133">Transmembrane helix</keyword>
<protein>
    <submittedName>
        <fullName evidence="3">Uncharacterized protein</fullName>
    </submittedName>
</protein>
<evidence type="ECO:0000313" key="4">
    <source>
        <dbReference type="Proteomes" id="UP000268084"/>
    </source>
</evidence>
<feature type="region of interest" description="Disordered" evidence="1">
    <location>
        <begin position="477"/>
        <end position="499"/>
    </location>
</feature>
<keyword evidence="2" id="KW-0812">Transmembrane</keyword>
<feature type="transmembrane region" description="Helical" evidence="2">
    <location>
        <begin position="86"/>
        <end position="106"/>
    </location>
</feature>
<feature type="transmembrane region" description="Helical" evidence="2">
    <location>
        <begin position="281"/>
        <end position="298"/>
    </location>
</feature>
<feature type="transmembrane region" description="Helical" evidence="2">
    <location>
        <begin position="118"/>
        <end position="137"/>
    </location>
</feature>
<reference evidence="3 4" key="1">
    <citation type="submission" date="2018-11" db="EMBL/GenBank/DDBJ databases">
        <authorList>
            <person name="Da X."/>
        </authorList>
    </citation>
    <scope>NUCLEOTIDE SEQUENCE [LARGE SCALE GENOMIC DNA]</scope>
    <source>
        <strain evidence="3 4">S14-144</strain>
    </source>
</reference>
<name>A0A3G8ZRA7_9ACTN</name>
<evidence type="ECO:0000256" key="1">
    <source>
        <dbReference type="SAM" id="MobiDB-lite"/>
    </source>
</evidence>
<feature type="transmembrane region" description="Helical" evidence="2">
    <location>
        <begin position="358"/>
        <end position="378"/>
    </location>
</feature>
<feature type="transmembrane region" description="Helical" evidence="2">
    <location>
        <begin position="182"/>
        <end position="201"/>
    </location>
</feature>
<feature type="transmembrane region" description="Helical" evidence="2">
    <location>
        <begin position="208"/>
        <end position="228"/>
    </location>
</feature>